<keyword evidence="2 5" id="KW-0808">Transferase</keyword>
<dbReference type="SUPFAM" id="SSF52540">
    <property type="entry name" value="P-loop containing nucleoside triphosphate hydrolases"/>
    <property type="match status" value="1"/>
</dbReference>
<gene>
    <name evidence="5" type="ORF">Fcan01_03552</name>
</gene>
<comment type="caution">
    <text evidence="5">The sequence shown here is derived from an EMBL/GenBank/DDBJ whole genome shotgun (WGS) entry which is preliminary data.</text>
</comment>
<keyword evidence="6" id="KW-1185">Reference proteome</keyword>
<reference evidence="5 6" key="1">
    <citation type="submission" date="2015-12" db="EMBL/GenBank/DDBJ databases">
        <title>The genome of Folsomia candida.</title>
        <authorList>
            <person name="Faddeeva A."/>
            <person name="Derks M.F."/>
            <person name="Anvar Y."/>
            <person name="Smit S."/>
            <person name="Van Straalen N."/>
            <person name="Roelofs D."/>
        </authorList>
    </citation>
    <scope>NUCLEOTIDE SEQUENCE [LARGE SCALE GENOMIC DNA]</scope>
    <source>
        <strain evidence="5 6">VU population</strain>
        <tissue evidence="5">Whole body</tissue>
    </source>
</reference>
<name>A0A226F3V6_FOLCA</name>
<organism evidence="5 6">
    <name type="scientific">Folsomia candida</name>
    <name type="common">Springtail</name>
    <dbReference type="NCBI Taxonomy" id="158441"/>
    <lineage>
        <taxon>Eukaryota</taxon>
        <taxon>Metazoa</taxon>
        <taxon>Ecdysozoa</taxon>
        <taxon>Arthropoda</taxon>
        <taxon>Hexapoda</taxon>
        <taxon>Collembola</taxon>
        <taxon>Entomobryomorpha</taxon>
        <taxon>Isotomoidea</taxon>
        <taxon>Isotomidae</taxon>
        <taxon>Proisotominae</taxon>
        <taxon>Folsomia</taxon>
    </lineage>
</organism>
<evidence type="ECO:0000256" key="2">
    <source>
        <dbReference type="ARBA" id="ARBA00022679"/>
    </source>
</evidence>
<evidence type="ECO:0000259" key="4">
    <source>
        <dbReference type="Pfam" id="PF00685"/>
    </source>
</evidence>
<dbReference type="InterPro" id="IPR013783">
    <property type="entry name" value="Ig-like_fold"/>
</dbReference>
<feature type="compositionally biased region" description="Pro residues" evidence="3">
    <location>
        <begin position="504"/>
        <end position="525"/>
    </location>
</feature>
<dbReference type="Gene3D" id="2.60.40.10">
    <property type="entry name" value="Immunoglobulins"/>
    <property type="match status" value="1"/>
</dbReference>
<evidence type="ECO:0000256" key="3">
    <source>
        <dbReference type="SAM" id="MobiDB-lite"/>
    </source>
</evidence>
<dbReference type="OrthoDB" id="8250807at2759"/>
<protein>
    <submittedName>
        <fullName evidence="5">Sulfotransferase family cytosolic 1B member 1</fullName>
    </submittedName>
</protein>
<dbReference type="Pfam" id="PF00685">
    <property type="entry name" value="Sulfotransfer_1"/>
    <property type="match status" value="1"/>
</dbReference>
<dbReference type="PANTHER" id="PTHR11783">
    <property type="entry name" value="SULFOTRANSFERASE SULT"/>
    <property type="match status" value="1"/>
</dbReference>
<dbReference type="EMBL" id="LNIX01000001">
    <property type="protein sequence ID" value="OXA64472.1"/>
    <property type="molecule type" value="Genomic_DNA"/>
</dbReference>
<accession>A0A226F3V6</accession>
<feature type="region of interest" description="Disordered" evidence="3">
    <location>
        <begin position="478"/>
        <end position="573"/>
    </location>
</feature>
<evidence type="ECO:0000313" key="6">
    <source>
        <dbReference type="Proteomes" id="UP000198287"/>
    </source>
</evidence>
<evidence type="ECO:0000313" key="5">
    <source>
        <dbReference type="EMBL" id="OXA64472.1"/>
    </source>
</evidence>
<dbReference type="InterPro" id="IPR000863">
    <property type="entry name" value="Sulfotransferase_dom"/>
</dbReference>
<feature type="domain" description="Sulfotransferase" evidence="4">
    <location>
        <begin position="115"/>
        <end position="381"/>
    </location>
</feature>
<sequence>MHVTFLSFVVAHIKDFGCHTSGIIYSTESAEIGISSYFRFANYFTKMPEFYETREKYIEIKPGDKDDSSSNPHHESSELVYQDLFRKFGNWNICFLPKHYSSHSDYIKKFAIRNDDVWVMSFIKAGTTWTQEMTWLIGNDLDFEGAKTILPVRFPYFEFDASWDHESELQQPSKYAKRQLTSMEIVHHLPSQRYIKTHLPFDLLPNEILNGERSPKIVYVARNPKDVCVSYYHHKVLTEGYAGTVDEFVDEFVDDVSQKNYAPFWPHVREFWNRRHQSNILFLTFEEMKRDLKSVIKKTAKFLGKHLTEEQISKLLAHLSFESMRTNPYVNYDEITDKLTSIHGVERKTHFMRKGKVGSWREELSPESVGKLDAWIEETHRQFLPASFLWLLVVLSNLRMQSNGQRSRQELEMSGVRQARTTSFIKLKVVLIMVLSFLCQSCCSEVQVYRYVDDADNLISNDDYYASLPPSSIYSSFEPTKFRPSHPPPTQPNTRYPVYIRPTLLPPPSPPPPRRPDPTIPPPPVEITTSIQTVEPPQHPPTPTSVGSASQEEDTSSSPSDLEGGNSVRVERPVSEVFLTKGNTEETILPLGLSGEGSAIRDIVISQVMVRNESEFNHVVLLCNASYPVEWSYQGVGAPTLYTTQIRTFGNFFDPLTYGHSSIVVLVQGRLDERQTGTYICKGIDPSTEELRTGFHLYFKGEFGFPSLQNVVIQPPDNDSTVMLPCPTTHPAATIGLYKVTSSKESRNLKLRGSFAYDPRNGFSVKLSDMSNPFGTYICKFNDIESNWKIQVVPPKYEEVQVIPNGTVIQMDNLANHSFMCRAKEPIQLMLPNTVDFGRVEYFENFEHEFPFLAKLTITPNIPLFSVANYFKVNCQSRKTRRVLHTWEYSNFGSEVISVTYDKDHKRLLCCSKSGLTPRHEMAKCETFTDCNIKKHCFQSGRCDYAFPPPFVDAPRGCTAIEFMDDFPSHVMRCSVGQFSQTMFVTSNIANDNLCKANNNTFQLGHPSISVSLFQFHVMHYSLKLVIPCYLLHPVIYDGGVPSTEEILKISHAKSPKHHRVHVRCVASIFYFSTNIVFAFEHADGTLTFADEGLIENVHSYGPTLVSVVPPDTKRVICFAPLTRSSEWRNATLDIEFAGEKGRSALPATTSQTSGDDREQVRSPLQLGGEEGEAEDPQRIVTSVKASTSVTTFLRKRQGHLIRVMQDV</sequence>
<feature type="compositionally biased region" description="Polar residues" evidence="3">
    <location>
        <begin position="544"/>
        <end position="560"/>
    </location>
</feature>
<dbReference type="GO" id="GO:0008146">
    <property type="term" value="F:sulfotransferase activity"/>
    <property type="evidence" value="ECO:0007669"/>
    <property type="project" value="InterPro"/>
</dbReference>
<comment type="similarity">
    <text evidence="1">Belongs to the sulfotransferase 1 family.</text>
</comment>
<proteinExistence type="inferred from homology"/>
<dbReference type="Gene3D" id="3.40.50.300">
    <property type="entry name" value="P-loop containing nucleotide triphosphate hydrolases"/>
    <property type="match status" value="1"/>
</dbReference>
<dbReference type="AlphaFoldDB" id="A0A226F3V6"/>
<dbReference type="InterPro" id="IPR027417">
    <property type="entry name" value="P-loop_NTPase"/>
</dbReference>
<evidence type="ECO:0000256" key="1">
    <source>
        <dbReference type="ARBA" id="ARBA00005771"/>
    </source>
</evidence>
<dbReference type="Proteomes" id="UP000198287">
    <property type="component" value="Unassembled WGS sequence"/>
</dbReference>